<keyword evidence="8 10" id="KW-1133">Transmembrane helix</keyword>
<gene>
    <name evidence="11" type="ORF">SAMN05421831_102113</name>
</gene>
<keyword evidence="7 10" id="KW-0283">Flagellar rotation</keyword>
<keyword evidence="11" id="KW-0966">Cell projection</keyword>
<dbReference type="RefSeq" id="WP_177166760.1">
    <property type="nucleotide sequence ID" value="NZ_FNYH01000002.1"/>
</dbReference>
<dbReference type="PANTHER" id="PTHR35091">
    <property type="entry name" value="FLAGELLAR PROTEIN FLIL"/>
    <property type="match status" value="1"/>
</dbReference>
<dbReference type="Proteomes" id="UP000242999">
    <property type="component" value="Unassembled WGS sequence"/>
</dbReference>
<evidence type="ECO:0000256" key="1">
    <source>
        <dbReference type="ARBA" id="ARBA00002254"/>
    </source>
</evidence>
<dbReference type="PANTHER" id="PTHR35091:SF2">
    <property type="entry name" value="FLAGELLAR PROTEIN FLIL"/>
    <property type="match status" value="1"/>
</dbReference>
<dbReference type="EMBL" id="FNYH01000002">
    <property type="protein sequence ID" value="SEI45881.1"/>
    <property type="molecule type" value="Genomic_DNA"/>
</dbReference>
<dbReference type="GO" id="GO:0005886">
    <property type="term" value="C:plasma membrane"/>
    <property type="evidence" value="ECO:0007669"/>
    <property type="project" value="UniProtKB-SubCell"/>
</dbReference>
<evidence type="ECO:0000256" key="5">
    <source>
        <dbReference type="ARBA" id="ARBA00022500"/>
    </source>
</evidence>
<reference evidence="12" key="1">
    <citation type="submission" date="2016-10" db="EMBL/GenBank/DDBJ databases">
        <authorList>
            <person name="Varghese N."/>
            <person name="Submissions S."/>
        </authorList>
    </citation>
    <scope>NUCLEOTIDE SEQUENCE [LARGE SCALE GENOMIC DNA]</scope>
    <source>
        <strain evidence="12">DSM 7165</strain>
    </source>
</reference>
<evidence type="ECO:0000256" key="4">
    <source>
        <dbReference type="ARBA" id="ARBA00022475"/>
    </source>
</evidence>
<dbReference type="GO" id="GO:0009425">
    <property type="term" value="C:bacterial-type flagellum basal body"/>
    <property type="evidence" value="ECO:0007669"/>
    <property type="project" value="InterPro"/>
</dbReference>
<feature type="transmembrane region" description="Helical" evidence="10">
    <location>
        <begin position="16"/>
        <end position="38"/>
    </location>
</feature>
<organism evidence="11 12">
    <name type="scientific">Allopseudospirillum japonicum</name>
    <dbReference type="NCBI Taxonomy" id="64971"/>
    <lineage>
        <taxon>Bacteria</taxon>
        <taxon>Pseudomonadati</taxon>
        <taxon>Pseudomonadota</taxon>
        <taxon>Gammaproteobacteria</taxon>
        <taxon>Oceanospirillales</taxon>
        <taxon>Oceanospirillaceae</taxon>
        <taxon>Allopseudospirillum</taxon>
    </lineage>
</organism>
<keyword evidence="5 10" id="KW-0145">Chemotaxis</keyword>
<comment type="subcellular location">
    <subcellularLocation>
        <location evidence="10">Cell inner membrane</location>
    </subcellularLocation>
    <subcellularLocation>
        <location evidence="2">Cell membrane</location>
        <topology evidence="2">Single-pass membrane protein</topology>
    </subcellularLocation>
</comment>
<evidence type="ECO:0000256" key="2">
    <source>
        <dbReference type="ARBA" id="ARBA00004162"/>
    </source>
</evidence>
<keyword evidence="10" id="KW-0997">Cell inner membrane</keyword>
<keyword evidence="4" id="KW-1003">Cell membrane</keyword>
<name>A0A1H6QQD1_9GAMM</name>
<evidence type="ECO:0000256" key="8">
    <source>
        <dbReference type="ARBA" id="ARBA00022989"/>
    </source>
</evidence>
<dbReference type="InterPro" id="IPR005503">
    <property type="entry name" value="FliL"/>
</dbReference>
<dbReference type="GO" id="GO:0071978">
    <property type="term" value="P:bacterial-type flagellum-dependent swarming motility"/>
    <property type="evidence" value="ECO:0007669"/>
    <property type="project" value="TreeGrafter"/>
</dbReference>
<keyword evidence="6 10" id="KW-0812">Transmembrane</keyword>
<dbReference type="STRING" id="64971.SAMN05421831_102113"/>
<dbReference type="AlphaFoldDB" id="A0A1H6QQD1"/>
<protein>
    <recommendedName>
        <fullName evidence="10">Flagellar protein FliL</fullName>
    </recommendedName>
</protein>
<evidence type="ECO:0000256" key="7">
    <source>
        <dbReference type="ARBA" id="ARBA00022779"/>
    </source>
</evidence>
<keyword evidence="11" id="KW-0282">Flagellum</keyword>
<evidence type="ECO:0000256" key="3">
    <source>
        <dbReference type="ARBA" id="ARBA00008281"/>
    </source>
</evidence>
<dbReference type="GO" id="GO:0006935">
    <property type="term" value="P:chemotaxis"/>
    <property type="evidence" value="ECO:0007669"/>
    <property type="project" value="UniProtKB-KW"/>
</dbReference>
<evidence type="ECO:0000313" key="11">
    <source>
        <dbReference type="EMBL" id="SEI45881.1"/>
    </source>
</evidence>
<keyword evidence="12" id="KW-1185">Reference proteome</keyword>
<dbReference type="Pfam" id="PF03748">
    <property type="entry name" value="FliL"/>
    <property type="match status" value="1"/>
</dbReference>
<comment type="function">
    <text evidence="1 10">Controls the rotational direction of flagella during chemotaxis.</text>
</comment>
<proteinExistence type="inferred from homology"/>
<sequence length="169" mass="18538">MADDELGEKKSNKKTLIIVVVIVLLVAAASAAATLFFLDKVPVDDLLPQESAAAAQGPQIVPSASVYYSFEKPFVTPFAAASGSARQRFMQVRLAVKAQSDDALEAVKRHLPRVLNDLNMLFSSQEFKTLQTPQGKEELRQAATQVVQNVVQQEQVSIDEVLFTDFVMQ</sequence>
<evidence type="ECO:0000256" key="10">
    <source>
        <dbReference type="RuleBase" id="RU364125"/>
    </source>
</evidence>
<comment type="similarity">
    <text evidence="3 10">Belongs to the FliL family.</text>
</comment>
<evidence type="ECO:0000256" key="9">
    <source>
        <dbReference type="ARBA" id="ARBA00023136"/>
    </source>
</evidence>
<evidence type="ECO:0000313" key="12">
    <source>
        <dbReference type="Proteomes" id="UP000242999"/>
    </source>
</evidence>
<evidence type="ECO:0000256" key="6">
    <source>
        <dbReference type="ARBA" id="ARBA00022692"/>
    </source>
</evidence>
<keyword evidence="11" id="KW-0969">Cilium</keyword>
<keyword evidence="9 10" id="KW-0472">Membrane</keyword>
<accession>A0A1H6QQD1</accession>